<organism evidence="1 2">
    <name type="scientific">Suillus discolor</name>
    <dbReference type="NCBI Taxonomy" id="1912936"/>
    <lineage>
        <taxon>Eukaryota</taxon>
        <taxon>Fungi</taxon>
        <taxon>Dikarya</taxon>
        <taxon>Basidiomycota</taxon>
        <taxon>Agaricomycotina</taxon>
        <taxon>Agaricomycetes</taxon>
        <taxon>Agaricomycetidae</taxon>
        <taxon>Boletales</taxon>
        <taxon>Suillineae</taxon>
        <taxon>Suillaceae</taxon>
        <taxon>Suillus</taxon>
    </lineage>
</organism>
<evidence type="ECO:0000313" key="1">
    <source>
        <dbReference type="EMBL" id="KAG2115165.1"/>
    </source>
</evidence>
<accession>A0A9P7FEF4</accession>
<dbReference type="EMBL" id="JABBWM010000008">
    <property type="protein sequence ID" value="KAG2115165.1"/>
    <property type="molecule type" value="Genomic_DNA"/>
</dbReference>
<dbReference type="Pfam" id="PF18758">
    <property type="entry name" value="KDZ"/>
    <property type="match status" value="1"/>
</dbReference>
<dbReference type="GeneID" id="64701874"/>
<sequence>MALICRHDILLFFANIDLPGEQQKYAIALIEHLFTLLLQEATVIALYDVGCVLSRSLSQWVCQLKYNPRMCNGLGLSDREGTERLWSRFVKLIGIQRSSSVSAIGLEMQTDLGNLIKQWLKHGVNGQGKKELDIVLTLQADLDALDRALQLTWTIVEKGSATEETLDALESLKHSHDHLMSKVETSYSSLNVHDRFPELQGIDLDFVRTLLMLHQQTRKAIAKCQLALMTVICKFNSYLSSNCCISTPSWGVLLPTPLPTKLTDLRKDQTLMEDVWITPSVEDVPRWIKDTDVRDGIQVLLKQERCHEEQHCIGLKADNLCQWFGAELAVLELALHSPTSKQFHLHR</sequence>
<dbReference type="Proteomes" id="UP000823399">
    <property type="component" value="Unassembled WGS sequence"/>
</dbReference>
<dbReference type="InterPro" id="IPR040521">
    <property type="entry name" value="KDZ"/>
</dbReference>
<name>A0A9P7FEF4_9AGAM</name>
<evidence type="ECO:0000313" key="2">
    <source>
        <dbReference type="Proteomes" id="UP000823399"/>
    </source>
</evidence>
<gene>
    <name evidence="1" type="ORF">F5147DRAFT_743657</name>
</gene>
<reference evidence="1" key="1">
    <citation type="journal article" date="2020" name="New Phytol.">
        <title>Comparative genomics reveals dynamic genome evolution in host specialist ectomycorrhizal fungi.</title>
        <authorList>
            <person name="Lofgren L.A."/>
            <person name="Nguyen N.H."/>
            <person name="Vilgalys R."/>
            <person name="Ruytinx J."/>
            <person name="Liao H.L."/>
            <person name="Branco S."/>
            <person name="Kuo A."/>
            <person name="LaButti K."/>
            <person name="Lipzen A."/>
            <person name="Andreopoulos W."/>
            <person name="Pangilinan J."/>
            <person name="Riley R."/>
            <person name="Hundley H."/>
            <person name="Na H."/>
            <person name="Barry K."/>
            <person name="Grigoriev I.V."/>
            <person name="Stajich J.E."/>
            <person name="Kennedy P.G."/>
        </authorList>
    </citation>
    <scope>NUCLEOTIDE SEQUENCE</scope>
    <source>
        <strain evidence="1">FC423</strain>
    </source>
</reference>
<keyword evidence="2" id="KW-1185">Reference proteome</keyword>
<proteinExistence type="predicted"/>
<dbReference type="PANTHER" id="PTHR33096">
    <property type="entry name" value="CXC2 DOMAIN-CONTAINING PROTEIN"/>
    <property type="match status" value="1"/>
</dbReference>
<dbReference type="AlphaFoldDB" id="A0A9P7FEF4"/>
<dbReference type="OrthoDB" id="3364670at2759"/>
<dbReference type="PANTHER" id="PTHR33096:SF1">
    <property type="entry name" value="CXC1-LIKE CYSTEINE CLUSTER ASSOCIATED WITH KDZ TRANSPOSASES DOMAIN-CONTAINING PROTEIN"/>
    <property type="match status" value="1"/>
</dbReference>
<dbReference type="RefSeq" id="XP_041296882.1">
    <property type="nucleotide sequence ID" value="XM_041439615.1"/>
</dbReference>
<comment type="caution">
    <text evidence="1">The sequence shown here is derived from an EMBL/GenBank/DDBJ whole genome shotgun (WGS) entry which is preliminary data.</text>
</comment>
<protein>
    <submittedName>
        <fullName evidence="1">Uncharacterized protein</fullName>
    </submittedName>
</protein>